<keyword evidence="7" id="KW-1185">Reference proteome</keyword>
<dbReference type="SUPFAM" id="SSF51905">
    <property type="entry name" value="FAD/NAD(P)-binding domain"/>
    <property type="match status" value="1"/>
</dbReference>
<dbReference type="Pfam" id="PF16010">
    <property type="entry name" value="CDH-cyt"/>
    <property type="match status" value="1"/>
</dbReference>
<feature type="domain" description="Glucose-methanol-choline oxidoreductase N-terminal" evidence="4">
    <location>
        <begin position="344"/>
        <end position="367"/>
    </location>
</feature>
<dbReference type="EMBL" id="JAUJFL010000001">
    <property type="protein sequence ID" value="KAK2615867.1"/>
    <property type="molecule type" value="Genomic_DNA"/>
</dbReference>
<feature type="chain" id="PRO_5041964656" description="Glucose-methanol-choline oxidoreductase N-terminal domain-containing protein" evidence="3">
    <location>
        <begin position="24"/>
        <end position="806"/>
    </location>
</feature>
<feature type="domain" description="Glucose-methanol-choline oxidoreductase N-terminal" evidence="5">
    <location>
        <begin position="515"/>
        <end position="529"/>
    </location>
</feature>
<proteinExistence type="inferred from homology"/>
<dbReference type="Gene3D" id="2.60.40.1210">
    <property type="entry name" value="Cellobiose dehydrogenase, cytochrome domain"/>
    <property type="match status" value="1"/>
</dbReference>
<dbReference type="PANTHER" id="PTHR47190:SF2">
    <property type="entry name" value="CELLOBIOSE DEHYDROGENASE (AFU_ORTHOLOGUE AFUA_2G17620)"/>
    <property type="match status" value="1"/>
</dbReference>
<protein>
    <recommendedName>
        <fullName evidence="4 5">Glucose-methanol-choline oxidoreductase N-terminal domain-containing protein</fullName>
    </recommendedName>
</protein>
<dbReference type="GO" id="GO:0016614">
    <property type="term" value="F:oxidoreductase activity, acting on CH-OH group of donors"/>
    <property type="evidence" value="ECO:0007669"/>
    <property type="project" value="InterPro"/>
</dbReference>
<evidence type="ECO:0000313" key="7">
    <source>
        <dbReference type="Proteomes" id="UP001265746"/>
    </source>
</evidence>
<dbReference type="SUPFAM" id="SSF49344">
    <property type="entry name" value="CBD9-like"/>
    <property type="match status" value="1"/>
</dbReference>
<dbReference type="SUPFAM" id="SSF54373">
    <property type="entry name" value="FAD-linked reductases, C-terminal domain"/>
    <property type="match status" value="1"/>
</dbReference>
<evidence type="ECO:0000256" key="2">
    <source>
        <dbReference type="RuleBase" id="RU003968"/>
    </source>
</evidence>
<accession>A0AAD9STQ1</accession>
<comment type="caution">
    <text evidence="6">The sequence shown here is derived from an EMBL/GenBank/DDBJ whole genome shotgun (WGS) entry which is preliminary data.</text>
</comment>
<evidence type="ECO:0000313" key="6">
    <source>
        <dbReference type="EMBL" id="KAK2615867.1"/>
    </source>
</evidence>
<dbReference type="InterPro" id="IPR015920">
    <property type="entry name" value="Cellobiose_DH-like_cyt"/>
</dbReference>
<dbReference type="AlphaFoldDB" id="A0AAD9STQ1"/>
<dbReference type="InterPro" id="IPR053208">
    <property type="entry name" value="GMC_Oxidoreductase_CD"/>
</dbReference>
<evidence type="ECO:0000256" key="3">
    <source>
        <dbReference type="SAM" id="SignalP"/>
    </source>
</evidence>
<evidence type="ECO:0000256" key="1">
    <source>
        <dbReference type="ARBA" id="ARBA00010790"/>
    </source>
</evidence>
<dbReference type="PROSITE" id="PS00624">
    <property type="entry name" value="GMC_OXRED_2"/>
    <property type="match status" value="1"/>
</dbReference>
<evidence type="ECO:0000259" key="4">
    <source>
        <dbReference type="PROSITE" id="PS00623"/>
    </source>
</evidence>
<dbReference type="Gene3D" id="3.50.50.60">
    <property type="entry name" value="FAD/NAD(P)-binding domain"/>
    <property type="match status" value="1"/>
</dbReference>
<dbReference type="InterPro" id="IPR007867">
    <property type="entry name" value="GMC_OxRtase_C"/>
</dbReference>
<evidence type="ECO:0000259" key="5">
    <source>
        <dbReference type="PROSITE" id="PS00624"/>
    </source>
</evidence>
<dbReference type="FunFam" id="2.60.40.1210:FF:000004">
    <property type="entry name" value="Cellobiose dehydrogenase"/>
    <property type="match status" value="1"/>
</dbReference>
<keyword evidence="2" id="KW-0285">Flavoprotein</keyword>
<dbReference type="Pfam" id="PF00732">
    <property type="entry name" value="GMC_oxred_N"/>
    <property type="match status" value="1"/>
</dbReference>
<feature type="signal peptide" evidence="3">
    <location>
        <begin position="1"/>
        <end position="23"/>
    </location>
</feature>
<dbReference type="InterPro" id="IPR036188">
    <property type="entry name" value="FAD/NAD-bd_sf"/>
</dbReference>
<organism evidence="6 7">
    <name type="scientific">Phomopsis amygdali</name>
    <name type="common">Fusicoccum amygdali</name>
    <dbReference type="NCBI Taxonomy" id="1214568"/>
    <lineage>
        <taxon>Eukaryota</taxon>
        <taxon>Fungi</taxon>
        <taxon>Dikarya</taxon>
        <taxon>Ascomycota</taxon>
        <taxon>Pezizomycotina</taxon>
        <taxon>Sordariomycetes</taxon>
        <taxon>Sordariomycetidae</taxon>
        <taxon>Diaporthales</taxon>
        <taxon>Diaporthaceae</taxon>
        <taxon>Diaporthe</taxon>
    </lineage>
</organism>
<dbReference type="GO" id="GO:0050660">
    <property type="term" value="F:flavin adenine dinucleotide binding"/>
    <property type="evidence" value="ECO:0007669"/>
    <property type="project" value="InterPro"/>
</dbReference>
<dbReference type="CDD" id="cd09630">
    <property type="entry name" value="CDH_like_cytochrome"/>
    <property type="match status" value="1"/>
</dbReference>
<dbReference type="Gene3D" id="3.30.410.10">
    <property type="entry name" value="Cholesterol Oxidase, domain 2"/>
    <property type="match status" value="1"/>
</dbReference>
<reference evidence="6" key="1">
    <citation type="submission" date="2023-06" db="EMBL/GenBank/DDBJ databases">
        <authorList>
            <person name="Noh H."/>
        </authorList>
    </citation>
    <scope>NUCLEOTIDE SEQUENCE</scope>
    <source>
        <strain evidence="6">DUCC20226</strain>
    </source>
</reference>
<name>A0AAD9STQ1_PHOAM</name>
<keyword evidence="2" id="KW-0274">FAD</keyword>
<comment type="similarity">
    <text evidence="1 2">Belongs to the GMC oxidoreductase family.</text>
</comment>
<sequence>MQFPKHIGIALTAVAFYGQRCWAQSPVMYTDPSTNITFPTWTDGSGYTFGLVVPDTALTTDSYEYIGYLSCTTPSGAGAAYCGLSHGQSGQMVQALLLMAWPYESQVLTSFRFATGYSEPAAYTGNATLTTLASSVNDTAFEIVYRCENCFKWSQDGADGQVSTSTGSTVLGRAASNEAPGNPGCPKDITIPYHRRLFGQYGASFANATVASYSKYAALPPKPTTTATTCAGATPTGNATTTTSLPTATPTAVCKTIPANKTWDYVVVGGGAGGIPMADKLSEAGHSVLLIEKGPASTGKWGGSLGPKWLNGTGLTRFDVPGLCNQIWVDSTGIACSDTDQMAGCVLGGGTAVNAGLWWKPNPADWNENFPAGWHASDVAEATERAFKRIPGTWQPSMDGQLYLHQGYDVLTSGLKSSGWEYVVGNDAPDKKNRTYGHGQFMFSHGERSGPLATYLATAAARKDVFSLWTDTAVNRIVRTGAHATGVEVSCSAGSGYSGTVNLTPGTGRVIVSAGAFGTPKLLFRSGIGPADQLAIVQASGDGAKMISNDSWIELPVGSNLVEQMNTDVIVTHPDVVFYDFYAAWNEPIPSDKQAYLSNRTGILAQAAPNIGPMLWEEIKGSDGITRQLQWTSRVEGDSAATNSTHAMTISQYLGRGQQSRGRATITSSLSMTVSTQPFLHNEGDRQAVVAGVRSLQESLRGIKGLEWVRPRANQTAEDYVDSLLVTANGRRANHWMGTAKMGLDDGRVGSGNGTAVVDTNAKVYGTDNVFVLDASIFPGQLTGNPSATIVIAAEHAAAKILALAS</sequence>
<dbReference type="PROSITE" id="PS00623">
    <property type="entry name" value="GMC_OXRED_1"/>
    <property type="match status" value="1"/>
</dbReference>
<dbReference type="PANTHER" id="PTHR47190">
    <property type="entry name" value="DEHYDROGENASE, PUTATIVE-RELATED"/>
    <property type="match status" value="1"/>
</dbReference>
<keyword evidence="3" id="KW-0732">Signal</keyword>
<gene>
    <name evidence="6" type="ORF">N8I77_002591</name>
</gene>
<dbReference type="InterPro" id="IPR000172">
    <property type="entry name" value="GMC_OxRdtase_N"/>
</dbReference>
<dbReference type="Pfam" id="PF05199">
    <property type="entry name" value="GMC_oxred_C"/>
    <property type="match status" value="1"/>
</dbReference>
<dbReference type="Proteomes" id="UP001265746">
    <property type="component" value="Unassembled WGS sequence"/>
</dbReference>